<evidence type="ECO:0000256" key="1">
    <source>
        <dbReference type="ARBA" id="ARBA00004167"/>
    </source>
</evidence>
<evidence type="ECO:0000256" key="4">
    <source>
        <dbReference type="ARBA" id="ARBA00023136"/>
    </source>
</evidence>
<name>A0A5C5PX15_9PSED</name>
<evidence type="ECO:0000256" key="3">
    <source>
        <dbReference type="ARBA" id="ARBA00022989"/>
    </source>
</evidence>
<dbReference type="InterPro" id="IPR037682">
    <property type="entry name" value="TonB_C"/>
</dbReference>
<keyword evidence="2" id="KW-0812">Transmembrane</keyword>
<evidence type="ECO:0000256" key="5">
    <source>
        <dbReference type="SAM" id="SignalP"/>
    </source>
</evidence>
<dbReference type="Gene3D" id="3.30.1150.10">
    <property type="match status" value="1"/>
</dbReference>
<comment type="caution">
    <text evidence="7">The sequence shown here is derived from an EMBL/GenBank/DDBJ whole genome shotgun (WGS) entry which is preliminary data.</text>
</comment>
<dbReference type="InterPro" id="IPR006260">
    <property type="entry name" value="TonB/TolA_C"/>
</dbReference>
<evidence type="ECO:0000256" key="2">
    <source>
        <dbReference type="ARBA" id="ARBA00022692"/>
    </source>
</evidence>
<evidence type="ECO:0000313" key="8">
    <source>
        <dbReference type="Proteomes" id="UP000317901"/>
    </source>
</evidence>
<comment type="subcellular location">
    <subcellularLocation>
        <location evidence="1">Membrane</location>
        <topology evidence="1">Single-pass membrane protein</topology>
    </subcellularLocation>
</comment>
<dbReference type="GO" id="GO:0055085">
    <property type="term" value="P:transmembrane transport"/>
    <property type="evidence" value="ECO:0007669"/>
    <property type="project" value="InterPro"/>
</dbReference>
<dbReference type="GO" id="GO:0016020">
    <property type="term" value="C:membrane"/>
    <property type="evidence" value="ECO:0007669"/>
    <property type="project" value="UniProtKB-SubCell"/>
</dbReference>
<proteinExistence type="predicted"/>
<dbReference type="Pfam" id="PF03544">
    <property type="entry name" value="TonB_C"/>
    <property type="match status" value="1"/>
</dbReference>
<keyword evidence="3" id="KW-1133">Transmembrane helix</keyword>
<protein>
    <submittedName>
        <fullName evidence="7">Energy transducer TonB</fullName>
    </submittedName>
</protein>
<accession>A0A5C5PX15</accession>
<dbReference type="PROSITE" id="PS52015">
    <property type="entry name" value="TONB_CTD"/>
    <property type="match status" value="1"/>
</dbReference>
<keyword evidence="5" id="KW-0732">Signal</keyword>
<dbReference type="SUPFAM" id="SSF74653">
    <property type="entry name" value="TolA/TonB C-terminal domain"/>
    <property type="match status" value="1"/>
</dbReference>
<feature type="chain" id="PRO_5022993270" evidence="5">
    <location>
        <begin position="19"/>
        <end position="226"/>
    </location>
</feature>
<dbReference type="AlphaFoldDB" id="A0A5C5PX15"/>
<gene>
    <name evidence="7" type="ORF">FJD37_11845</name>
</gene>
<dbReference type="RefSeq" id="WP_146426271.1">
    <property type="nucleotide sequence ID" value="NZ_VFIP01000019.1"/>
</dbReference>
<dbReference type="EMBL" id="VFIP01000019">
    <property type="protein sequence ID" value="TWR94212.1"/>
    <property type="molecule type" value="Genomic_DNA"/>
</dbReference>
<reference evidence="7 8" key="1">
    <citation type="submission" date="2019-06" db="EMBL/GenBank/DDBJ databases">
        <title>Pseudomonas bimorpha sp. nov. isolated from bovine raw milk and skim milk concentrate.</title>
        <authorList>
            <person name="Hofmann K."/>
            <person name="Huptas C."/>
            <person name="Doll E."/>
            <person name="Scherer S."/>
            <person name="Wenning M."/>
        </authorList>
    </citation>
    <scope>NUCLEOTIDE SEQUENCE [LARGE SCALE GENOMIC DNA]</scope>
    <source>
        <strain evidence="7 8">DSM 108990</strain>
    </source>
</reference>
<feature type="signal peptide" evidence="5">
    <location>
        <begin position="1"/>
        <end position="18"/>
    </location>
</feature>
<dbReference type="OrthoDB" id="7032307at2"/>
<evidence type="ECO:0000259" key="6">
    <source>
        <dbReference type="PROSITE" id="PS52015"/>
    </source>
</evidence>
<keyword evidence="4" id="KW-0472">Membrane</keyword>
<dbReference type="Proteomes" id="UP000317901">
    <property type="component" value="Unassembled WGS sequence"/>
</dbReference>
<dbReference type="NCBIfam" id="TIGR01352">
    <property type="entry name" value="tonB_Cterm"/>
    <property type="match status" value="1"/>
</dbReference>
<feature type="domain" description="TonB C-terminal" evidence="6">
    <location>
        <begin position="18"/>
        <end position="114"/>
    </location>
</feature>
<organism evidence="7 8">
    <name type="scientific">Pseudomonas saxonica</name>
    <dbReference type="NCBI Taxonomy" id="2600598"/>
    <lineage>
        <taxon>Bacteria</taxon>
        <taxon>Pseudomonadati</taxon>
        <taxon>Pseudomonadota</taxon>
        <taxon>Gammaproteobacteria</taxon>
        <taxon>Pseudomonadales</taxon>
        <taxon>Pseudomonadaceae</taxon>
        <taxon>Pseudomonas</taxon>
    </lineage>
</organism>
<evidence type="ECO:0000313" key="7">
    <source>
        <dbReference type="EMBL" id="TWR94212.1"/>
    </source>
</evidence>
<sequence length="226" mass="24953">MKHLMGLAVLLMTFSTWAQSFPPSVVYLLEPAYPKELVRLGIVGDVRVKMLVNLDGTVADPVILYSSHPEFAGATLKVVREWRFSPWALGAGRPEQVEVIAPVLFSDDSSSNTIKPLSAIDLEASTCRQLNTDIENHMRRKVDIPLAQLGLFSKTRYQLISGLVAQRYSSEELAIALFDLSQATGSIVRTCQRTTSRRFVEKLPESVQALLARAVSVKALTESPPI</sequence>